<dbReference type="InterPro" id="IPR000092">
    <property type="entry name" value="Polyprenyl_synt"/>
</dbReference>
<keyword evidence="8" id="KW-1185">Reference proteome</keyword>
<keyword evidence="3 6" id="KW-0808">Transferase</keyword>
<accession>A0A023DZ67</accession>
<dbReference type="Pfam" id="PF00348">
    <property type="entry name" value="polyprenyl_synt"/>
    <property type="match status" value="1"/>
</dbReference>
<dbReference type="GO" id="GO:0046872">
    <property type="term" value="F:metal ion binding"/>
    <property type="evidence" value="ECO:0007669"/>
    <property type="project" value="UniProtKB-KW"/>
</dbReference>
<dbReference type="STRING" id="1427503.HE1_00477"/>
<evidence type="ECO:0000313" key="7">
    <source>
        <dbReference type="EMBL" id="GAJ46152.1"/>
    </source>
</evidence>
<organism evidence="7 8">
    <name type="scientific">Holospora elegans E1</name>
    <dbReference type="NCBI Taxonomy" id="1427503"/>
    <lineage>
        <taxon>Bacteria</taxon>
        <taxon>Pseudomonadati</taxon>
        <taxon>Pseudomonadota</taxon>
        <taxon>Alphaproteobacteria</taxon>
        <taxon>Holosporales</taxon>
        <taxon>Holosporaceae</taxon>
        <taxon>Holospora</taxon>
    </lineage>
</organism>
<evidence type="ECO:0000256" key="3">
    <source>
        <dbReference type="ARBA" id="ARBA00022679"/>
    </source>
</evidence>
<proteinExistence type="inferred from homology"/>
<dbReference type="SUPFAM" id="SSF48576">
    <property type="entry name" value="Terpenoid synthases"/>
    <property type="match status" value="1"/>
</dbReference>
<dbReference type="InterPro" id="IPR008949">
    <property type="entry name" value="Isoprenoid_synthase_dom_sf"/>
</dbReference>
<dbReference type="GO" id="GO:0008299">
    <property type="term" value="P:isoprenoid biosynthetic process"/>
    <property type="evidence" value="ECO:0007669"/>
    <property type="project" value="InterPro"/>
</dbReference>
<comment type="similarity">
    <text evidence="2 6">Belongs to the FPP/GGPP synthase family.</text>
</comment>
<dbReference type="Gene3D" id="1.10.600.10">
    <property type="entry name" value="Farnesyl Diphosphate Synthase"/>
    <property type="match status" value="1"/>
</dbReference>
<protein>
    <submittedName>
        <fullName evidence="7">Prenyl transferase</fullName>
    </submittedName>
</protein>
<name>A0A023DZ67_9PROT</name>
<comment type="cofactor">
    <cofactor evidence="1">
        <name>Mg(2+)</name>
        <dbReference type="ChEBI" id="CHEBI:18420"/>
    </cofactor>
</comment>
<dbReference type="AlphaFoldDB" id="A0A023DZ67"/>
<sequence>MENSKIDSYIKAALLRMNQELFQEVYLNCSELSPLLSEVLWPLGKSIRPKFGLTLAFFFSKDPLAEHGLMELCKTIECIHIASLLHDDVVDEGVIRRSRPCFYHAWGQRRAILLGDYLLSVALNYLSKIRNPELLSILQSAISQMTLGQIQEEAMSWSHGIKDYEEIVLKKTASLFSATAKAVCALFQVKDSYALALESCGKLIGFCFQLQDDLQDYTGTKKDKKRFQDFFQSRITAPFLWLREQVSQEMHSQLKVLWNFPTLDHAHRLYELMAQYHIPQYGEEQIKTSKTYVFRHLQKYWSLESVNSVMKFFSC</sequence>
<dbReference type="EMBL" id="BAUP01000065">
    <property type="protein sequence ID" value="GAJ46152.1"/>
    <property type="molecule type" value="Genomic_DNA"/>
</dbReference>
<keyword evidence="4" id="KW-0479">Metal-binding</keyword>
<comment type="caution">
    <text evidence="7">The sequence shown here is derived from an EMBL/GenBank/DDBJ whole genome shotgun (WGS) entry which is preliminary data.</text>
</comment>
<dbReference type="Proteomes" id="UP000024842">
    <property type="component" value="Unassembled WGS sequence"/>
</dbReference>
<evidence type="ECO:0000256" key="6">
    <source>
        <dbReference type="RuleBase" id="RU004466"/>
    </source>
</evidence>
<dbReference type="PANTHER" id="PTHR12001:SF69">
    <property type="entry name" value="ALL TRANS-POLYPRENYL-DIPHOSPHATE SYNTHASE PDSS1"/>
    <property type="match status" value="1"/>
</dbReference>
<dbReference type="PANTHER" id="PTHR12001">
    <property type="entry name" value="GERANYLGERANYL PYROPHOSPHATE SYNTHASE"/>
    <property type="match status" value="1"/>
</dbReference>
<dbReference type="OrthoDB" id="9805316at2"/>
<dbReference type="PROSITE" id="PS00444">
    <property type="entry name" value="POLYPRENYL_SYNTHASE_2"/>
    <property type="match status" value="1"/>
</dbReference>
<evidence type="ECO:0000256" key="5">
    <source>
        <dbReference type="ARBA" id="ARBA00022842"/>
    </source>
</evidence>
<dbReference type="RefSeq" id="WP_006295417.1">
    <property type="nucleotide sequence ID" value="NZ_BAUP01000065.1"/>
</dbReference>
<keyword evidence="5" id="KW-0460">Magnesium</keyword>
<gene>
    <name evidence="7" type="ORF">HE1_00477</name>
</gene>
<evidence type="ECO:0000256" key="2">
    <source>
        <dbReference type="ARBA" id="ARBA00006706"/>
    </source>
</evidence>
<evidence type="ECO:0000256" key="4">
    <source>
        <dbReference type="ARBA" id="ARBA00022723"/>
    </source>
</evidence>
<dbReference type="GO" id="GO:0004659">
    <property type="term" value="F:prenyltransferase activity"/>
    <property type="evidence" value="ECO:0007669"/>
    <property type="project" value="InterPro"/>
</dbReference>
<evidence type="ECO:0000313" key="8">
    <source>
        <dbReference type="Proteomes" id="UP000024842"/>
    </source>
</evidence>
<dbReference type="InterPro" id="IPR033749">
    <property type="entry name" value="Polyprenyl_synt_CS"/>
</dbReference>
<reference evidence="7 8" key="1">
    <citation type="journal article" date="2014" name="FEMS Microbiol. Lett.">
        <title>Draft genome sequences of three Holospora species (Holospora obtusa, Holospora undulata, and Holospora elegans), endonuclear symbiotic bacteria of the ciliate Paramecium caudatum.</title>
        <authorList>
            <person name="Dohra H."/>
            <person name="Tanaka K."/>
            <person name="Suzuki T."/>
            <person name="Fujishima M."/>
            <person name="Suzuki H."/>
        </authorList>
    </citation>
    <scope>NUCLEOTIDE SEQUENCE [LARGE SCALE GENOMIC DNA]</scope>
    <source>
        <strain evidence="7 8">E1</strain>
    </source>
</reference>
<evidence type="ECO:0000256" key="1">
    <source>
        <dbReference type="ARBA" id="ARBA00001946"/>
    </source>
</evidence>